<feature type="compositionally biased region" description="Low complexity" evidence="1">
    <location>
        <begin position="22"/>
        <end position="48"/>
    </location>
</feature>
<reference evidence="2 3" key="1">
    <citation type="submission" date="2016-10" db="EMBL/GenBank/DDBJ databases">
        <title>Proteomics and genomics reveal pathogen-plant mechanisms compatible with a hemibiotrophic lifestyle of Diplodia corticola.</title>
        <authorList>
            <person name="Fernandes I."/>
            <person name="De Jonge R."/>
            <person name="Van De Peer Y."/>
            <person name="Devreese B."/>
            <person name="Alves A."/>
            <person name="Esteves A.C."/>
        </authorList>
    </citation>
    <scope>NUCLEOTIDE SEQUENCE [LARGE SCALE GENOMIC DNA]</scope>
    <source>
        <strain evidence="2 3">CBS 112549</strain>
    </source>
</reference>
<dbReference type="AlphaFoldDB" id="A0A1J9RX29"/>
<organism evidence="2 3">
    <name type="scientific">Diplodia corticola</name>
    <dbReference type="NCBI Taxonomy" id="236234"/>
    <lineage>
        <taxon>Eukaryota</taxon>
        <taxon>Fungi</taxon>
        <taxon>Dikarya</taxon>
        <taxon>Ascomycota</taxon>
        <taxon>Pezizomycotina</taxon>
        <taxon>Dothideomycetes</taxon>
        <taxon>Dothideomycetes incertae sedis</taxon>
        <taxon>Botryosphaeriales</taxon>
        <taxon>Botryosphaeriaceae</taxon>
        <taxon>Diplodia</taxon>
    </lineage>
</organism>
<feature type="compositionally biased region" description="Polar residues" evidence="1">
    <location>
        <begin position="64"/>
        <end position="76"/>
    </location>
</feature>
<accession>A0A1J9RX29</accession>
<feature type="region of interest" description="Disordered" evidence="1">
    <location>
        <begin position="1"/>
        <end position="103"/>
    </location>
</feature>
<dbReference type="RefSeq" id="XP_020133436.1">
    <property type="nucleotide sequence ID" value="XM_020279209.1"/>
</dbReference>
<gene>
    <name evidence="2" type="ORF">BKCO1_8000115</name>
</gene>
<dbReference type="Proteomes" id="UP000183809">
    <property type="component" value="Unassembled WGS sequence"/>
</dbReference>
<sequence>MSSSIAIPKRRKCSGAGNNADSPESSSSLSSSVLGHTPVTSPSTPAPAHLHHHHHQYRLERRQSLLTHRSVTPQTTRRSDGRRLRDKEAQQAYKARAGSSISKSEHTVINVGHPDAPRLITCVRSSQGFDWNQDIFLPSYADYESSELERRQDPVQDIVLTDEEVASMFPSS</sequence>
<comment type="caution">
    <text evidence="2">The sequence shown here is derived from an EMBL/GenBank/DDBJ whole genome shotgun (WGS) entry which is preliminary data.</text>
</comment>
<evidence type="ECO:0000313" key="3">
    <source>
        <dbReference type="Proteomes" id="UP000183809"/>
    </source>
</evidence>
<dbReference type="GeneID" id="31019471"/>
<evidence type="ECO:0000313" key="2">
    <source>
        <dbReference type="EMBL" id="OJD37195.1"/>
    </source>
</evidence>
<evidence type="ECO:0000256" key="1">
    <source>
        <dbReference type="SAM" id="MobiDB-lite"/>
    </source>
</evidence>
<dbReference type="EMBL" id="MNUE01000008">
    <property type="protein sequence ID" value="OJD37195.1"/>
    <property type="molecule type" value="Genomic_DNA"/>
</dbReference>
<feature type="compositionally biased region" description="Basic and acidic residues" evidence="1">
    <location>
        <begin position="77"/>
        <end position="89"/>
    </location>
</feature>
<proteinExistence type="predicted"/>
<dbReference type="OrthoDB" id="4157259at2759"/>
<protein>
    <submittedName>
        <fullName evidence="2">Uncharacterized protein</fullName>
    </submittedName>
</protein>
<keyword evidence="3" id="KW-1185">Reference proteome</keyword>
<name>A0A1J9RX29_9PEZI</name>